<organism evidence="8 9">
    <name type="scientific">Fontibacillus solani</name>
    <dbReference type="NCBI Taxonomy" id="1572857"/>
    <lineage>
        <taxon>Bacteria</taxon>
        <taxon>Bacillati</taxon>
        <taxon>Bacillota</taxon>
        <taxon>Bacilli</taxon>
        <taxon>Bacillales</taxon>
        <taxon>Paenibacillaceae</taxon>
        <taxon>Fontibacillus</taxon>
    </lineage>
</organism>
<evidence type="ECO:0000256" key="2">
    <source>
        <dbReference type="ARBA" id="ARBA00009399"/>
    </source>
</evidence>
<feature type="transmembrane region" description="Helical" evidence="6">
    <location>
        <begin position="43"/>
        <end position="66"/>
    </location>
</feature>
<dbReference type="PANTHER" id="PTHR38459">
    <property type="entry name" value="PROPHAGE BACTOPRENOL-LINKED GLUCOSE TRANSLOCASE HOMOLOG"/>
    <property type="match status" value="1"/>
</dbReference>
<evidence type="ECO:0000256" key="3">
    <source>
        <dbReference type="ARBA" id="ARBA00022692"/>
    </source>
</evidence>
<dbReference type="PANTHER" id="PTHR38459:SF1">
    <property type="entry name" value="PROPHAGE BACTOPRENOL-LINKED GLUCOSE TRANSLOCASE HOMOLOG"/>
    <property type="match status" value="1"/>
</dbReference>
<evidence type="ECO:0000259" key="7">
    <source>
        <dbReference type="Pfam" id="PF04138"/>
    </source>
</evidence>
<dbReference type="AlphaFoldDB" id="A0A7W3SY97"/>
<evidence type="ECO:0000256" key="5">
    <source>
        <dbReference type="ARBA" id="ARBA00023136"/>
    </source>
</evidence>
<proteinExistence type="inferred from homology"/>
<feature type="domain" description="GtrA/DPMS transmembrane" evidence="7">
    <location>
        <begin position="30"/>
        <end position="150"/>
    </location>
</feature>
<evidence type="ECO:0000313" key="8">
    <source>
        <dbReference type="EMBL" id="MBA9088387.1"/>
    </source>
</evidence>
<keyword evidence="3 6" id="KW-0812">Transmembrane</keyword>
<dbReference type="GO" id="GO:0000271">
    <property type="term" value="P:polysaccharide biosynthetic process"/>
    <property type="evidence" value="ECO:0007669"/>
    <property type="project" value="InterPro"/>
</dbReference>
<comment type="caution">
    <text evidence="8">The sequence shown here is derived from an EMBL/GenBank/DDBJ whole genome shotgun (WGS) entry which is preliminary data.</text>
</comment>
<dbReference type="GO" id="GO:0005886">
    <property type="term" value="C:plasma membrane"/>
    <property type="evidence" value="ECO:0007669"/>
    <property type="project" value="TreeGrafter"/>
</dbReference>
<dbReference type="Proteomes" id="UP000567067">
    <property type="component" value="Unassembled WGS sequence"/>
</dbReference>
<evidence type="ECO:0000256" key="6">
    <source>
        <dbReference type="SAM" id="Phobius"/>
    </source>
</evidence>
<sequence length="159" mass="18164">MKDMSDKLFKLKALKLKGFLSKQGLAQFIKFNIVGLMNTIIDFIVFSLLLLLGIGIVGAQIISYIAGSINSYVMNRNITFANILHKRETKKIEWRQFIRFGVLNLTVLAISLLCLYLLITKLGLHPIIAKIVVTGMTVTIGFYVSRKWVFRENDHLREM</sequence>
<dbReference type="EMBL" id="JACJIP010000049">
    <property type="protein sequence ID" value="MBA9088387.1"/>
    <property type="molecule type" value="Genomic_DNA"/>
</dbReference>
<keyword evidence="5 6" id="KW-0472">Membrane</keyword>
<feature type="transmembrane region" description="Helical" evidence="6">
    <location>
        <begin position="125"/>
        <end position="144"/>
    </location>
</feature>
<evidence type="ECO:0000256" key="4">
    <source>
        <dbReference type="ARBA" id="ARBA00022989"/>
    </source>
</evidence>
<dbReference type="InterPro" id="IPR051401">
    <property type="entry name" value="GtrA_CellWall_Glycosyl"/>
</dbReference>
<feature type="transmembrane region" description="Helical" evidence="6">
    <location>
        <begin position="97"/>
        <end position="119"/>
    </location>
</feature>
<comment type="subcellular location">
    <subcellularLocation>
        <location evidence="1">Membrane</location>
        <topology evidence="1">Multi-pass membrane protein</topology>
    </subcellularLocation>
</comment>
<dbReference type="InterPro" id="IPR007267">
    <property type="entry name" value="GtrA_DPMS_TM"/>
</dbReference>
<gene>
    <name evidence="8" type="ORF">FHR92_004886</name>
</gene>
<keyword evidence="9" id="KW-1185">Reference proteome</keyword>
<accession>A0A7W3SY97</accession>
<name>A0A7W3SY97_9BACL</name>
<keyword evidence="4 6" id="KW-1133">Transmembrane helix</keyword>
<dbReference type="Pfam" id="PF04138">
    <property type="entry name" value="GtrA_DPMS_TM"/>
    <property type="match status" value="1"/>
</dbReference>
<comment type="similarity">
    <text evidence="2">Belongs to the GtrA family.</text>
</comment>
<evidence type="ECO:0000313" key="9">
    <source>
        <dbReference type="Proteomes" id="UP000567067"/>
    </source>
</evidence>
<evidence type="ECO:0000256" key="1">
    <source>
        <dbReference type="ARBA" id="ARBA00004141"/>
    </source>
</evidence>
<protein>
    <submittedName>
        <fullName evidence="8">Putative flippase GtrA</fullName>
    </submittedName>
</protein>
<reference evidence="8 9" key="1">
    <citation type="submission" date="2020-08" db="EMBL/GenBank/DDBJ databases">
        <title>Genomic Encyclopedia of Type Strains, Phase III (KMG-III): the genomes of soil and plant-associated and newly described type strains.</title>
        <authorList>
            <person name="Whitman W."/>
        </authorList>
    </citation>
    <scope>NUCLEOTIDE SEQUENCE [LARGE SCALE GENOMIC DNA]</scope>
    <source>
        <strain evidence="8 9">CECT 8693</strain>
    </source>
</reference>